<sequence>MWKFVIGYFIFQIVLLIVILVITNKTDKKSKKRHIRANEIPPGFEKTSESFIDSYSNKVIYVYYNKDNGERVYVEQD</sequence>
<gene>
    <name evidence="2" type="ORF">NC661_20110</name>
</gene>
<proteinExistence type="predicted"/>
<keyword evidence="3" id="KW-1185">Reference proteome</keyword>
<organism evidence="2 3">
    <name type="scientific">Aquibacillus koreensis</name>
    <dbReference type="NCBI Taxonomy" id="279446"/>
    <lineage>
        <taxon>Bacteria</taxon>
        <taxon>Bacillati</taxon>
        <taxon>Bacillota</taxon>
        <taxon>Bacilli</taxon>
        <taxon>Bacillales</taxon>
        <taxon>Bacillaceae</taxon>
        <taxon>Aquibacillus</taxon>
    </lineage>
</organism>
<feature type="transmembrane region" description="Helical" evidence="1">
    <location>
        <begin position="6"/>
        <end position="23"/>
    </location>
</feature>
<evidence type="ECO:0000313" key="2">
    <source>
        <dbReference type="EMBL" id="MDC3422662.1"/>
    </source>
</evidence>
<evidence type="ECO:0000256" key="1">
    <source>
        <dbReference type="SAM" id="Phobius"/>
    </source>
</evidence>
<dbReference type="RefSeq" id="WP_259871874.1">
    <property type="nucleotide sequence ID" value="NZ_JAMQJZ010000025.1"/>
</dbReference>
<reference evidence="2" key="1">
    <citation type="submission" date="2022-06" db="EMBL/GenBank/DDBJ databases">
        <title>Aquibacillus sp. a new bacterium isolated from soil saline samples.</title>
        <authorList>
            <person name="Galisteo C."/>
            <person name="De La Haba R."/>
            <person name="Sanchez-Porro C."/>
            <person name="Ventosa A."/>
        </authorList>
    </citation>
    <scope>NUCLEOTIDE SEQUENCE</scope>
    <source>
        <strain evidence="2">JCM 12387</strain>
    </source>
</reference>
<keyword evidence="1" id="KW-0472">Membrane</keyword>
<dbReference type="Proteomes" id="UP001145072">
    <property type="component" value="Unassembled WGS sequence"/>
</dbReference>
<accession>A0A9X4AJW8</accession>
<keyword evidence="1" id="KW-0812">Transmembrane</keyword>
<dbReference type="EMBL" id="JAMQJZ010000025">
    <property type="protein sequence ID" value="MDC3422662.1"/>
    <property type="molecule type" value="Genomic_DNA"/>
</dbReference>
<comment type="caution">
    <text evidence="2">The sequence shown here is derived from an EMBL/GenBank/DDBJ whole genome shotgun (WGS) entry which is preliminary data.</text>
</comment>
<dbReference type="AlphaFoldDB" id="A0A9X4AJW8"/>
<evidence type="ECO:0000313" key="3">
    <source>
        <dbReference type="Proteomes" id="UP001145072"/>
    </source>
</evidence>
<protein>
    <submittedName>
        <fullName evidence="2">Uncharacterized protein</fullName>
    </submittedName>
</protein>
<keyword evidence="1" id="KW-1133">Transmembrane helix</keyword>
<name>A0A9X4AJW8_9BACI</name>